<dbReference type="EMBL" id="KZ819753">
    <property type="protein sequence ID" value="PWN52880.1"/>
    <property type="molecule type" value="Genomic_DNA"/>
</dbReference>
<gene>
    <name evidence="1" type="ORF">IE53DRAFT_306334</name>
</gene>
<feature type="non-terminal residue" evidence="1">
    <location>
        <position position="1"/>
    </location>
</feature>
<accession>A0ACD0P448</accession>
<dbReference type="Proteomes" id="UP000245626">
    <property type="component" value="Unassembled WGS sequence"/>
</dbReference>
<organism evidence="1 2">
    <name type="scientific">Violaceomyces palustris</name>
    <dbReference type="NCBI Taxonomy" id="1673888"/>
    <lineage>
        <taxon>Eukaryota</taxon>
        <taxon>Fungi</taxon>
        <taxon>Dikarya</taxon>
        <taxon>Basidiomycota</taxon>
        <taxon>Ustilaginomycotina</taxon>
        <taxon>Ustilaginomycetes</taxon>
        <taxon>Violaceomycetales</taxon>
        <taxon>Violaceomycetaceae</taxon>
        <taxon>Violaceomyces</taxon>
    </lineage>
</organism>
<name>A0ACD0P448_9BASI</name>
<keyword evidence="2" id="KW-1185">Reference proteome</keyword>
<evidence type="ECO:0000313" key="1">
    <source>
        <dbReference type="EMBL" id="PWN52880.1"/>
    </source>
</evidence>
<evidence type="ECO:0000313" key="2">
    <source>
        <dbReference type="Proteomes" id="UP000245626"/>
    </source>
</evidence>
<feature type="non-terminal residue" evidence="1">
    <location>
        <position position="111"/>
    </location>
</feature>
<protein>
    <submittedName>
        <fullName evidence="1">Uncharacterized protein</fullName>
    </submittedName>
</protein>
<proteinExistence type="predicted"/>
<reference evidence="1 2" key="1">
    <citation type="journal article" date="2018" name="Mol. Biol. Evol.">
        <title>Broad Genomic Sampling Reveals a Smut Pathogenic Ancestry of the Fungal Clade Ustilaginomycotina.</title>
        <authorList>
            <person name="Kijpornyongpan T."/>
            <person name="Mondo S.J."/>
            <person name="Barry K."/>
            <person name="Sandor L."/>
            <person name="Lee J."/>
            <person name="Lipzen A."/>
            <person name="Pangilinan J."/>
            <person name="LaButti K."/>
            <person name="Hainaut M."/>
            <person name="Henrissat B."/>
            <person name="Grigoriev I.V."/>
            <person name="Spatafora J.W."/>
            <person name="Aime M.C."/>
        </authorList>
    </citation>
    <scope>NUCLEOTIDE SEQUENCE [LARGE SCALE GENOMIC DNA]</scope>
    <source>
        <strain evidence="1 2">SA 807</strain>
    </source>
</reference>
<sequence length="111" mass="12421">VLLLHQKAKHYRCPQCPRRLNTAGGLAVHLTQVHKAEPDRLENTLPGRDTFDVEIYGMEGIPEKDLQEWMARKASGDGGNDQRPSKKAKVENVPLTPEELKAQLAAHKAMM</sequence>